<dbReference type="OMA" id="PAGTSYH"/>
<dbReference type="EnsemblMetazoa" id="XM_004924810.4">
    <property type="protein sequence ID" value="XP_004924867.1"/>
    <property type="gene ID" value="LOC101743166"/>
</dbReference>
<dbReference type="InterPro" id="IPR000073">
    <property type="entry name" value="AB_hydrolase_1"/>
</dbReference>
<organism evidence="4 5">
    <name type="scientific">Bombyx mori</name>
    <name type="common">Silk moth</name>
    <dbReference type="NCBI Taxonomy" id="7091"/>
    <lineage>
        <taxon>Eukaryota</taxon>
        <taxon>Metazoa</taxon>
        <taxon>Ecdysozoa</taxon>
        <taxon>Arthropoda</taxon>
        <taxon>Hexapoda</taxon>
        <taxon>Insecta</taxon>
        <taxon>Pterygota</taxon>
        <taxon>Neoptera</taxon>
        <taxon>Endopterygota</taxon>
        <taxon>Lepidoptera</taxon>
        <taxon>Glossata</taxon>
        <taxon>Ditrysia</taxon>
        <taxon>Bombycoidea</taxon>
        <taxon>Bombycidae</taxon>
        <taxon>Bombycinae</taxon>
        <taxon>Bombyx</taxon>
    </lineage>
</organism>
<evidence type="ECO:0000313" key="4">
    <source>
        <dbReference type="EnsemblMetazoa" id="XP_004924867.1"/>
    </source>
</evidence>
<dbReference type="GO" id="GO:0016787">
    <property type="term" value="F:hydrolase activity"/>
    <property type="evidence" value="ECO:0007669"/>
    <property type="project" value="UniProtKB-KW"/>
</dbReference>
<dbReference type="Gene3D" id="3.40.50.1820">
    <property type="entry name" value="alpha/beta hydrolase"/>
    <property type="match status" value="1"/>
</dbReference>
<name>A0A8R1WG83_BOMMO</name>
<dbReference type="SMR" id="A0A8R1WG83"/>
<dbReference type="KEGG" id="bmor:101743166"/>
<proteinExistence type="inferred from homology"/>
<keyword evidence="5" id="KW-1185">Reference proteome</keyword>
<dbReference type="AlphaFoldDB" id="A0A8R1WG83"/>
<evidence type="ECO:0000259" key="3">
    <source>
        <dbReference type="Pfam" id="PF00561"/>
    </source>
</evidence>
<dbReference type="PANTHER" id="PTHR43798">
    <property type="entry name" value="MONOACYLGLYCEROL LIPASE"/>
    <property type="match status" value="1"/>
</dbReference>
<feature type="domain" description="AB hydrolase-1" evidence="3">
    <location>
        <begin position="63"/>
        <end position="315"/>
    </location>
</feature>
<gene>
    <name evidence="4" type="primary">101743166</name>
</gene>
<protein>
    <recommendedName>
        <fullName evidence="3">AB hydrolase-1 domain-containing protein</fullName>
    </recommendedName>
</protein>
<dbReference type="Pfam" id="PF00561">
    <property type="entry name" value="Abhydrolase_1"/>
    <property type="match status" value="1"/>
</dbReference>
<evidence type="ECO:0000313" key="5">
    <source>
        <dbReference type="Proteomes" id="UP000005204"/>
    </source>
</evidence>
<dbReference type="GO" id="GO:0016020">
    <property type="term" value="C:membrane"/>
    <property type="evidence" value="ECO:0007669"/>
    <property type="project" value="TreeGrafter"/>
</dbReference>
<dbReference type="PANTHER" id="PTHR43798:SF14">
    <property type="entry name" value="SERINE HYDROLASE-LIKE PROTEIN DDB_G0286239"/>
    <property type="match status" value="1"/>
</dbReference>
<sequence length="334" mass="38612">MGKYLLRQAILFSKVVELKPTSSLFGNISRKLHTDEIPVKEIEIPVQWGRLSAKLWGTDQRRPILALHGWQDNAGTWDPIAPMLCKNRSILALDFPGHGYSSWIPPGMQYYSWELPRLIMYLKNYFKWDKVSLLCHSMGSIAGMRYASVCPDDVDIYIAIDSLIYDDYDLHLVVDKYPKILEKSLFAQTRLEEEPPSYTLEEITKLWHLGTTKSVALESVQHLLKRGAKESKRYPNKYYISRDARLKYTLFNPESKKFVEALIKRLKAPTLYIKAIDSPYASDAFSVEMREIIETNNDKFECHFIPGTHHVHLNSPETVAPLIQSFLQKYNVPI</sequence>
<keyword evidence="2" id="KW-0378">Hydrolase</keyword>
<dbReference type="OrthoDB" id="190201at2759"/>
<dbReference type="Proteomes" id="UP000005204">
    <property type="component" value="Unassembled WGS sequence"/>
</dbReference>
<reference evidence="4" key="2">
    <citation type="submission" date="2022-06" db="UniProtKB">
        <authorList>
            <consortium name="EnsemblMetazoa"/>
        </authorList>
    </citation>
    <scope>IDENTIFICATION</scope>
    <source>
        <strain evidence="4">p50T (Dazao)</strain>
    </source>
</reference>
<comment type="similarity">
    <text evidence="1">Belongs to the AB hydrolase superfamily.</text>
</comment>
<dbReference type="SUPFAM" id="SSF53474">
    <property type="entry name" value="alpha/beta-Hydrolases"/>
    <property type="match status" value="1"/>
</dbReference>
<evidence type="ECO:0000256" key="1">
    <source>
        <dbReference type="ARBA" id="ARBA00008645"/>
    </source>
</evidence>
<dbReference type="InterPro" id="IPR029058">
    <property type="entry name" value="AB_hydrolase_fold"/>
</dbReference>
<accession>A0A8R1WG83</accession>
<evidence type="ECO:0000256" key="2">
    <source>
        <dbReference type="ARBA" id="ARBA00022801"/>
    </source>
</evidence>
<dbReference type="InterPro" id="IPR050266">
    <property type="entry name" value="AB_hydrolase_sf"/>
</dbReference>
<reference evidence="5" key="1">
    <citation type="journal article" date="2008" name="Insect Biochem. Mol. Biol.">
        <title>The genome of a lepidopteran model insect, the silkworm Bombyx mori.</title>
        <authorList>
            <consortium name="International Silkworm Genome Consortium"/>
        </authorList>
    </citation>
    <scope>NUCLEOTIDE SEQUENCE [LARGE SCALE GENOMIC DNA]</scope>
    <source>
        <strain evidence="5">p50T</strain>
    </source>
</reference>